<dbReference type="PANTHER" id="PTHR47723">
    <property type="entry name" value="OS05G0353850 PROTEIN"/>
    <property type="match status" value="1"/>
</dbReference>
<dbReference type="PANTHER" id="PTHR47723:SF19">
    <property type="entry name" value="POLYNUCLEOTIDYL TRANSFERASE, RIBONUCLEASE H-LIKE SUPERFAMILY PROTEIN"/>
    <property type="match status" value="1"/>
</dbReference>
<keyword evidence="4" id="KW-1185">Reference proteome</keyword>
<reference evidence="3 4" key="1">
    <citation type="submission" date="2023-03" db="EMBL/GenBank/DDBJ databases">
        <title>WGS of Gossypium arboreum.</title>
        <authorList>
            <person name="Yu D."/>
        </authorList>
    </citation>
    <scope>NUCLEOTIDE SEQUENCE [LARGE SCALE GENOMIC DNA]</scope>
    <source>
        <tissue evidence="3">Leaf</tissue>
    </source>
</reference>
<feature type="transmembrane region" description="Helical" evidence="1">
    <location>
        <begin position="6"/>
        <end position="26"/>
    </location>
</feature>
<evidence type="ECO:0000313" key="4">
    <source>
        <dbReference type="Proteomes" id="UP001358586"/>
    </source>
</evidence>
<dbReference type="CDD" id="cd06222">
    <property type="entry name" value="RNase_H_like"/>
    <property type="match status" value="1"/>
</dbReference>
<dbReference type="InterPro" id="IPR044730">
    <property type="entry name" value="RNase_H-like_dom_plant"/>
</dbReference>
<dbReference type="InterPro" id="IPR036397">
    <property type="entry name" value="RNaseH_sf"/>
</dbReference>
<dbReference type="InterPro" id="IPR053151">
    <property type="entry name" value="RNase_H-like"/>
</dbReference>
<accession>A0ABR0MDM2</accession>
<evidence type="ECO:0000256" key="1">
    <source>
        <dbReference type="SAM" id="Phobius"/>
    </source>
</evidence>
<keyword evidence="1" id="KW-0812">Transmembrane</keyword>
<comment type="caution">
    <text evidence="3">The sequence shown here is derived from an EMBL/GenBank/DDBJ whole genome shotgun (WGS) entry which is preliminary data.</text>
</comment>
<evidence type="ECO:0000259" key="2">
    <source>
        <dbReference type="Pfam" id="PF13456"/>
    </source>
</evidence>
<dbReference type="Proteomes" id="UP001358586">
    <property type="component" value="Chromosome 13"/>
</dbReference>
<keyword evidence="1" id="KW-0472">Membrane</keyword>
<feature type="domain" description="RNase H type-1" evidence="2">
    <location>
        <begin position="55"/>
        <end position="120"/>
    </location>
</feature>
<gene>
    <name evidence="3" type="ORF">PVK06_047555</name>
</gene>
<evidence type="ECO:0000313" key="3">
    <source>
        <dbReference type="EMBL" id="KAK5771355.1"/>
    </source>
</evidence>
<organism evidence="3 4">
    <name type="scientific">Gossypium arboreum</name>
    <name type="common">Tree cotton</name>
    <name type="synonym">Gossypium nanking</name>
    <dbReference type="NCBI Taxonomy" id="29729"/>
    <lineage>
        <taxon>Eukaryota</taxon>
        <taxon>Viridiplantae</taxon>
        <taxon>Streptophyta</taxon>
        <taxon>Embryophyta</taxon>
        <taxon>Tracheophyta</taxon>
        <taxon>Spermatophyta</taxon>
        <taxon>Magnoliopsida</taxon>
        <taxon>eudicotyledons</taxon>
        <taxon>Gunneridae</taxon>
        <taxon>Pentapetalae</taxon>
        <taxon>rosids</taxon>
        <taxon>malvids</taxon>
        <taxon>Malvales</taxon>
        <taxon>Malvaceae</taxon>
        <taxon>Malvoideae</taxon>
        <taxon>Gossypium</taxon>
    </lineage>
</organism>
<proteinExistence type="predicted"/>
<protein>
    <recommendedName>
        <fullName evidence="2">RNase H type-1 domain-containing protein</fullName>
    </recommendedName>
</protein>
<dbReference type="Gene3D" id="3.30.420.10">
    <property type="entry name" value="Ribonuclease H-like superfamily/Ribonuclease H"/>
    <property type="match status" value="1"/>
</dbReference>
<dbReference type="Pfam" id="PF13456">
    <property type="entry name" value="RVT_3"/>
    <property type="match status" value="1"/>
</dbReference>
<sequence length="122" mass="13026">MDEWWYLILFSVVLYGLGLGLAVGVLNSVLVCLEVAKCGGVCGLVAILTAVGIVRVRAGAGDVLRDSNGTWLVGFSAFCGNRNSSLAELWGIYHGIQVAWTAIRRIIIESDLATSVVMIRKG</sequence>
<name>A0ABR0MDM2_GOSAR</name>
<keyword evidence="1" id="KW-1133">Transmembrane helix</keyword>
<dbReference type="EMBL" id="JARKNE010000013">
    <property type="protein sequence ID" value="KAK5771355.1"/>
    <property type="molecule type" value="Genomic_DNA"/>
</dbReference>
<feature type="transmembrane region" description="Helical" evidence="1">
    <location>
        <begin position="38"/>
        <end position="58"/>
    </location>
</feature>
<dbReference type="InterPro" id="IPR002156">
    <property type="entry name" value="RNaseH_domain"/>
</dbReference>